<evidence type="ECO:0000256" key="5">
    <source>
        <dbReference type="ARBA" id="ARBA00023002"/>
    </source>
</evidence>
<dbReference type="InterPro" id="IPR012951">
    <property type="entry name" value="BBE"/>
</dbReference>
<feature type="domain" description="FAD-binding PCMH-type" evidence="6">
    <location>
        <begin position="35"/>
        <end position="205"/>
    </location>
</feature>
<dbReference type="Pfam" id="PF08031">
    <property type="entry name" value="BBE"/>
    <property type="match status" value="1"/>
</dbReference>
<gene>
    <name evidence="7" type="ORF">TR51_06150</name>
</gene>
<keyword evidence="5" id="KW-0560">Oxidoreductase</keyword>
<dbReference type="InterPro" id="IPR016167">
    <property type="entry name" value="FAD-bd_PCMH_sub1"/>
</dbReference>
<reference evidence="7 8" key="1">
    <citation type="submission" date="2015-02" db="EMBL/GenBank/DDBJ databases">
        <title>Draft genome sequence of Kitasatospora griseola MF730-N6, a bafilomycin, terpentecin and satosporin producer.</title>
        <authorList>
            <person name="Arens J.C."/>
            <person name="Haltli B."/>
            <person name="Kerr R.G."/>
        </authorList>
    </citation>
    <scope>NUCLEOTIDE SEQUENCE [LARGE SCALE GENOMIC DNA]</scope>
    <source>
        <strain evidence="7 8">MF730-N6</strain>
    </source>
</reference>
<organism evidence="7 8">
    <name type="scientific">Kitasatospora griseola</name>
    <name type="common">Streptomyces griseolosporeus</name>
    <dbReference type="NCBI Taxonomy" id="2064"/>
    <lineage>
        <taxon>Bacteria</taxon>
        <taxon>Bacillati</taxon>
        <taxon>Actinomycetota</taxon>
        <taxon>Actinomycetes</taxon>
        <taxon>Kitasatosporales</taxon>
        <taxon>Streptomycetaceae</taxon>
        <taxon>Kitasatospora</taxon>
    </lineage>
</organism>
<dbReference type="InterPro" id="IPR050416">
    <property type="entry name" value="FAD-linked_Oxidoreductase"/>
</dbReference>
<evidence type="ECO:0000256" key="3">
    <source>
        <dbReference type="ARBA" id="ARBA00022630"/>
    </source>
</evidence>
<dbReference type="PANTHER" id="PTHR42973:SF39">
    <property type="entry name" value="FAD-BINDING PCMH-TYPE DOMAIN-CONTAINING PROTEIN"/>
    <property type="match status" value="1"/>
</dbReference>
<dbReference type="RefSeq" id="WP_043908643.1">
    <property type="nucleotide sequence ID" value="NZ_JXZB01000001.1"/>
</dbReference>
<dbReference type="STRING" id="2064.TR51_06150"/>
<evidence type="ECO:0000256" key="1">
    <source>
        <dbReference type="ARBA" id="ARBA00001974"/>
    </source>
</evidence>
<dbReference type="Pfam" id="PF01565">
    <property type="entry name" value="FAD_binding_4"/>
    <property type="match status" value="1"/>
</dbReference>
<evidence type="ECO:0000313" key="8">
    <source>
        <dbReference type="Proteomes" id="UP000032066"/>
    </source>
</evidence>
<keyword evidence="4" id="KW-0274">FAD</keyword>
<name>A0A0D0P5T1_KITGR</name>
<comment type="similarity">
    <text evidence="2">Belongs to the oxygen-dependent FAD-linked oxidoreductase family.</text>
</comment>
<evidence type="ECO:0000256" key="4">
    <source>
        <dbReference type="ARBA" id="ARBA00022827"/>
    </source>
</evidence>
<accession>A0A0D0P5T1</accession>
<dbReference type="InterPro" id="IPR006094">
    <property type="entry name" value="Oxid_FAD_bind_N"/>
</dbReference>
<dbReference type="AlphaFoldDB" id="A0A0D0P5T1"/>
<dbReference type="Gene3D" id="3.40.462.20">
    <property type="match status" value="1"/>
</dbReference>
<dbReference type="GO" id="GO:0071949">
    <property type="term" value="F:FAD binding"/>
    <property type="evidence" value="ECO:0007669"/>
    <property type="project" value="InterPro"/>
</dbReference>
<comment type="cofactor">
    <cofactor evidence="1">
        <name>FAD</name>
        <dbReference type="ChEBI" id="CHEBI:57692"/>
    </cofactor>
</comment>
<dbReference type="Proteomes" id="UP000032066">
    <property type="component" value="Unassembled WGS sequence"/>
</dbReference>
<dbReference type="InterPro" id="IPR016166">
    <property type="entry name" value="FAD-bd_PCMH"/>
</dbReference>
<dbReference type="PATRIC" id="fig|2064.6.peg.1345"/>
<dbReference type="Gene3D" id="3.30.465.10">
    <property type="match status" value="1"/>
</dbReference>
<dbReference type="SUPFAM" id="SSF56176">
    <property type="entry name" value="FAD-binding/transporter-associated domain-like"/>
    <property type="match status" value="1"/>
</dbReference>
<proteinExistence type="inferred from homology"/>
<dbReference type="InterPro" id="IPR036318">
    <property type="entry name" value="FAD-bd_PCMH-like_sf"/>
</dbReference>
<keyword evidence="8" id="KW-1185">Reference proteome</keyword>
<dbReference type="Gene3D" id="3.30.43.10">
    <property type="entry name" value="Uridine Diphospho-n-acetylenolpyruvylglucosamine Reductase, domain 2"/>
    <property type="match status" value="1"/>
</dbReference>
<dbReference type="PANTHER" id="PTHR42973">
    <property type="entry name" value="BINDING OXIDOREDUCTASE, PUTATIVE (AFU_ORTHOLOGUE AFUA_1G17690)-RELATED"/>
    <property type="match status" value="1"/>
</dbReference>
<evidence type="ECO:0000256" key="2">
    <source>
        <dbReference type="ARBA" id="ARBA00005466"/>
    </source>
</evidence>
<dbReference type="PROSITE" id="PS51387">
    <property type="entry name" value="FAD_PCMH"/>
    <property type="match status" value="1"/>
</dbReference>
<keyword evidence="3" id="KW-0285">Flavoprotein</keyword>
<sequence length="454" mass="47356">MADAAVALAEGFRGQIVVPGDEEYDRARGVWNAAVDRRPDVIARCTGVADVLQAVAVAREHGLPVAVRGAGHSVAGLGTGEGAMLIDLSGLTGVRVDPERRTARAQPGATWGGFDHETQAFGLATPGAPYSAAGIAGTTLGGGIGWLTRTYGLTCDNLLEADVVTAEGRLLTASAASHPELFAGLRGGGGNFGVVTSFTYRLHRVGPHVLCGALYLPGEALAATVAAVRDFMAQAPDGLTVACEFGRPRGVPELPAGTAVRIGLCWAGRADRGREVVAPLRALPGVVADTVQTRPYTLWQQMLDTGRGPGAGVFGRSEFLSVLDGAAIDRLAEQVAALPSTDAHAQLAFLGGAVARVGAEDSAYTYRQAPYLLSAVGRWTTGPAEPQVAWVRQCLEAMRPFSSGGAYVNLMGLEGQGRVVEAYGLAKYERLVALKDRYDPGNLFRVNQNIRPSG</sequence>
<dbReference type="EMBL" id="JXZB01000001">
    <property type="protein sequence ID" value="KIQ66981.1"/>
    <property type="molecule type" value="Genomic_DNA"/>
</dbReference>
<dbReference type="GO" id="GO:0016491">
    <property type="term" value="F:oxidoreductase activity"/>
    <property type="evidence" value="ECO:0007669"/>
    <property type="project" value="UniProtKB-KW"/>
</dbReference>
<dbReference type="OrthoDB" id="9775082at2"/>
<evidence type="ECO:0000259" key="6">
    <source>
        <dbReference type="PROSITE" id="PS51387"/>
    </source>
</evidence>
<dbReference type="InterPro" id="IPR016169">
    <property type="entry name" value="FAD-bd_PCMH_sub2"/>
</dbReference>
<comment type="caution">
    <text evidence="7">The sequence shown here is derived from an EMBL/GenBank/DDBJ whole genome shotgun (WGS) entry which is preliminary data.</text>
</comment>
<evidence type="ECO:0000313" key="7">
    <source>
        <dbReference type="EMBL" id="KIQ66981.1"/>
    </source>
</evidence>
<protein>
    <recommendedName>
        <fullName evidence="6">FAD-binding PCMH-type domain-containing protein</fullName>
    </recommendedName>
</protein>